<feature type="transmembrane region" description="Helical" evidence="2">
    <location>
        <begin position="43"/>
        <end position="65"/>
    </location>
</feature>
<keyword evidence="2" id="KW-1133">Transmembrane helix</keyword>
<reference evidence="4" key="1">
    <citation type="journal article" date="2020" name="Stud. Mycol.">
        <title>101 Dothideomycetes genomes: a test case for predicting lifestyles and emergence of pathogens.</title>
        <authorList>
            <person name="Haridas S."/>
            <person name="Albert R."/>
            <person name="Binder M."/>
            <person name="Bloem J."/>
            <person name="Labutti K."/>
            <person name="Salamov A."/>
            <person name="Andreopoulos B."/>
            <person name="Baker S."/>
            <person name="Barry K."/>
            <person name="Bills G."/>
            <person name="Bluhm B."/>
            <person name="Cannon C."/>
            <person name="Castanera R."/>
            <person name="Culley D."/>
            <person name="Daum C."/>
            <person name="Ezra D."/>
            <person name="Gonzalez J."/>
            <person name="Henrissat B."/>
            <person name="Kuo A."/>
            <person name="Liang C."/>
            <person name="Lipzen A."/>
            <person name="Lutzoni F."/>
            <person name="Magnuson J."/>
            <person name="Mondo S."/>
            <person name="Nolan M."/>
            <person name="Ohm R."/>
            <person name="Pangilinan J."/>
            <person name="Park H.-J."/>
            <person name="Ramirez L."/>
            <person name="Alfaro M."/>
            <person name="Sun H."/>
            <person name="Tritt A."/>
            <person name="Yoshinaga Y."/>
            <person name="Zwiers L.-H."/>
            <person name="Turgeon B."/>
            <person name="Goodwin S."/>
            <person name="Spatafora J."/>
            <person name="Crous P."/>
            <person name="Grigoriev I."/>
        </authorList>
    </citation>
    <scope>NUCLEOTIDE SEQUENCE</scope>
    <source>
        <strain evidence="4">CBS 109.77</strain>
    </source>
</reference>
<keyword evidence="2" id="KW-0472">Membrane</keyword>
<name>A0A6A6XCK9_9PLEO</name>
<dbReference type="EMBL" id="MU001920">
    <property type="protein sequence ID" value="KAF2793645.1"/>
    <property type="molecule type" value="Genomic_DNA"/>
</dbReference>
<feature type="region of interest" description="Disordered" evidence="1">
    <location>
        <begin position="318"/>
        <end position="365"/>
    </location>
</feature>
<organism evidence="4 5">
    <name type="scientific">Melanomma pulvis-pyrius CBS 109.77</name>
    <dbReference type="NCBI Taxonomy" id="1314802"/>
    <lineage>
        <taxon>Eukaryota</taxon>
        <taxon>Fungi</taxon>
        <taxon>Dikarya</taxon>
        <taxon>Ascomycota</taxon>
        <taxon>Pezizomycotina</taxon>
        <taxon>Dothideomycetes</taxon>
        <taxon>Pleosporomycetidae</taxon>
        <taxon>Pleosporales</taxon>
        <taxon>Melanommataceae</taxon>
        <taxon>Melanomma</taxon>
    </lineage>
</organism>
<dbReference type="PANTHER" id="PTHR39614:SF2">
    <property type="entry name" value="INTEGRAL MEMBRANE PROTEIN"/>
    <property type="match status" value="1"/>
</dbReference>
<dbReference type="AlphaFoldDB" id="A0A6A6XCK9"/>
<protein>
    <recommendedName>
        <fullName evidence="3">Rhodopsin domain-containing protein</fullName>
    </recommendedName>
</protein>
<sequence>MTDNGHAKVIWIVSLLGLGLSTVVFVARGVLRWRVLGLEDVTLVAAQLLAFGQYGALFISLHYGLGKSSDTLTTSSQIKVSKAAFSSQILLVLSLGLSKCSLVLLARRLFARGTKHCWLTYNMLLAVFCVWLVGAVILVSVGCDLDIYIPPHGNETCAAFAARWNVINALDVISELILISLPLSIVWTLKMEFGLKARVVLAFALRFPVAAFVIAFAVFFTAANISLNRGVAVSPAIICQQLELAYSLISASIPCLRYFTGSFGVDIGTVEVSTDDQTKYNASRPQSHTTLGAKESLVQAAIKMQYLRPQRSSVSQTQTVIQKGGNVKHHVGRLRPERLKSSTVISGGRSRSRDSARSHAGSQELIIRRDMRFHVSSVCAHGRGSRGSQSFAPSET</sequence>
<dbReference type="OrthoDB" id="3897607at2759"/>
<evidence type="ECO:0000256" key="2">
    <source>
        <dbReference type="SAM" id="Phobius"/>
    </source>
</evidence>
<evidence type="ECO:0000313" key="4">
    <source>
        <dbReference type="EMBL" id="KAF2793645.1"/>
    </source>
</evidence>
<dbReference type="Proteomes" id="UP000799757">
    <property type="component" value="Unassembled WGS sequence"/>
</dbReference>
<accession>A0A6A6XCK9</accession>
<feature type="transmembrane region" description="Helical" evidence="2">
    <location>
        <begin position="85"/>
        <end position="106"/>
    </location>
</feature>
<keyword evidence="5" id="KW-1185">Reference proteome</keyword>
<feature type="transmembrane region" description="Helical" evidence="2">
    <location>
        <begin position="12"/>
        <end position="31"/>
    </location>
</feature>
<feature type="transmembrane region" description="Helical" evidence="2">
    <location>
        <begin position="118"/>
        <end position="142"/>
    </location>
</feature>
<feature type="domain" description="Rhodopsin" evidence="3">
    <location>
        <begin position="33"/>
        <end position="258"/>
    </location>
</feature>
<evidence type="ECO:0000256" key="1">
    <source>
        <dbReference type="SAM" id="MobiDB-lite"/>
    </source>
</evidence>
<proteinExistence type="predicted"/>
<dbReference type="PANTHER" id="PTHR39614">
    <property type="entry name" value="INTEGRAL MEMBRANE PROTEIN"/>
    <property type="match status" value="1"/>
</dbReference>
<feature type="transmembrane region" description="Helical" evidence="2">
    <location>
        <begin position="199"/>
        <end position="220"/>
    </location>
</feature>
<dbReference type="Pfam" id="PF20684">
    <property type="entry name" value="Fung_rhodopsin"/>
    <property type="match status" value="1"/>
</dbReference>
<evidence type="ECO:0000313" key="5">
    <source>
        <dbReference type="Proteomes" id="UP000799757"/>
    </source>
</evidence>
<feature type="transmembrane region" description="Helical" evidence="2">
    <location>
        <begin position="162"/>
        <end position="187"/>
    </location>
</feature>
<evidence type="ECO:0000259" key="3">
    <source>
        <dbReference type="Pfam" id="PF20684"/>
    </source>
</evidence>
<dbReference type="InterPro" id="IPR049326">
    <property type="entry name" value="Rhodopsin_dom_fungi"/>
</dbReference>
<keyword evidence="2" id="KW-0812">Transmembrane</keyword>
<gene>
    <name evidence="4" type="ORF">K505DRAFT_276673</name>
</gene>